<organism evidence="1">
    <name type="scientific">Bodo saltans virus</name>
    <dbReference type="NCBI Taxonomy" id="2024608"/>
    <lineage>
        <taxon>Viruses</taxon>
        <taxon>Varidnaviria</taxon>
        <taxon>Bamfordvirae</taxon>
        <taxon>Nucleocytoviricota</taxon>
        <taxon>Megaviricetes</taxon>
        <taxon>Imitervirales</taxon>
        <taxon>Mimiviridae</taxon>
        <taxon>Klosneuvirinae</taxon>
        <taxon>Theiavirus</taxon>
        <taxon>Theiavirus salishense</taxon>
    </lineage>
</organism>
<evidence type="ECO:0000313" key="1">
    <source>
        <dbReference type="EMBL" id="ATZ80894.1"/>
    </source>
</evidence>
<reference evidence="1" key="1">
    <citation type="journal article" date="2017" name="Elife">
        <title>The kinetoplastid-infecting Bodo saltans virus (BsV), a window into the most abundant giant viruses in the sea.</title>
        <authorList>
            <person name="Deeg C.M."/>
            <person name="Chow C.-E.T."/>
            <person name="Suttle C.A."/>
        </authorList>
    </citation>
    <scope>NUCLEOTIDE SEQUENCE</scope>
    <source>
        <strain evidence="1">NG1</strain>
    </source>
</reference>
<protein>
    <submittedName>
        <fullName evidence="1">Uncharacterized protein</fullName>
    </submittedName>
</protein>
<proteinExistence type="predicted"/>
<name>A0A2H4UVJ9_9VIRU</name>
<gene>
    <name evidence="1" type="ORF">BMW23_0848</name>
</gene>
<accession>A0A2H4UVJ9</accession>
<keyword evidence="2" id="KW-1185">Reference proteome</keyword>
<dbReference type="Proteomes" id="UP000240325">
    <property type="component" value="Segment"/>
</dbReference>
<dbReference type="EMBL" id="MF782455">
    <property type="protein sequence ID" value="ATZ80894.1"/>
    <property type="molecule type" value="Genomic_DNA"/>
</dbReference>
<sequence>MGFTVEILMHDDIDDKYTTLFDTNISYKRPKMCNILDEFMSRSFCSNCENCPTYFELKQLISENGELFDEKVHENYWFIFELLNYSNHNSSIVLRCY</sequence>
<evidence type="ECO:0000313" key="2">
    <source>
        <dbReference type="Proteomes" id="UP000240325"/>
    </source>
</evidence>